<dbReference type="Gene3D" id="3.40.190.10">
    <property type="entry name" value="Periplasmic binding protein-like II"/>
    <property type="match status" value="1"/>
</dbReference>
<dbReference type="PROSITE" id="PS51318">
    <property type="entry name" value="TAT"/>
    <property type="match status" value="1"/>
</dbReference>
<comment type="similarity">
    <text evidence="2">Belongs to the bacterial solute-binding protein 5 family.</text>
</comment>
<keyword evidence="3" id="KW-0813">Transport</keyword>
<dbReference type="STRING" id="455432.AWN90_38200"/>
<evidence type="ECO:0000256" key="5">
    <source>
        <dbReference type="SAM" id="SignalP"/>
    </source>
</evidence>
<dbReference type="RefSeq" id="WP_067593362.1">
    <property type="nucleotide sequence ID" value="NZ_JABMCZ010000003.1"/>
</dbReference>
<dbReference type="GO" id="GO:0043190">
    <property type="term" value="C:ATP-binding cassette (ABC) transporter complex"/>
    <property type="evidence" value="ECO:0007669"/>
    <property type="project" value="InterPro"/>
</dbReference>
<dbReference type="InterPro" id="IPR030678">
    <property type="entry name" value="Peptide/Ni-bd"/>
</dbReference>
<name>A0A164L5X5_9NOCA</name>
<evidence type="ECO:0000313" key="7">
    <source>
        <dbReference type="EMBL" id="KZM72057.1"/>
    </source>
</evidence>
<proteinExistence type="inferred from homology"/>
<dbReference type="OrthoDB" id="9046151at2"/>
<evidence type="ECO:0000256" key="2">
    <source>
        <dbReference type="ARBA" id="ARBA00005695"/>
    </source>
</evidence>
<feature type="domain" description="Solute-binding protein family 5" evidence="6">
    <location>
        <begin position="79"/>
        <end position="406"/>
    </location>
</feature>
<dbReference type="PANTHER" id="PTHR30290:SF10">
    <property type="entry name" value="PERIPLASMIC OLIGOPEPTIDE-BINDING PROTEIN-RELATED"/>
    <property type="match status" value="1"/>
</dbReference>
<dbReference type="PROSITE" id="PS51257">
    <property type="entry name" value="PROKAR_LIPOPROTEIN"/>
    <property type="match status" value="1"/>
</dbReference>
<comment type="caution">
    <text evidence="7">The sequence shown here is derived from an EMBL/GenBank/DDBJ whole genome shotgun (WGS) entry which is preliminary data.</text>
</comment>
<dbReference type="GO" id="GO:0015833">
    <property type="term" value="P:peptide transport"/>
    <property type="evidence" value="ECO:0007669"/>
    <property type="project" value="TreeGrafter"/>
</dbReference>
<dbReference type="CDD" id="cd08503">
    <property type="entry name" value="PBP2_NikA_DppA_OppA_like_17"/>
    <property type="match status" value="1"/>
</dbReference>
<dbReference type="GO" id="GO:1904680">
    <property type="term" value="F:peptide transmembrane transporter activity"/>
    <property type="evidence" value="ECO:0007669"/>
    <property type="project" value="TreeGrafter"/>
</dbReference>
<feature type="chain" id="PRO_5039111562" evidence="5">
    <location>
        <begin position="24"/>
        <end position="501"/>
    </location>
</feature>
<dbReference type="InterPro" id="IPR006311">
    <property type="entry name" value="TAT_signal"/>
</dbReference>
<organism evidence="7 8">
    <name type="scientific">Nocardia terpenica</name>
    <dbReference type="NCBI Taxonomy" id="455432"/>
    <lineage>
        <taxon>Bacteria</taxon>
        <taxon>Bacillati</taxon>
        <taxon>Actinomycetota</taxon>
        <taxon>Actinomycetes</taxon>
        <taxon>Mycobacteriales</taxon>
        <taxon>Nocardiaceae</taxon>
        <taxon>Nocardia</taxon>
    </lineage>
</organism>
<dbReference type="GO" id="GO:0030313">
    <property type="term" value="C:cell envelope"/>
    <property type="evidence" value="ECO:0007669"/>
    <property type="project" value="UniProtKB-SubCell"/>
</dbReference>
<dbReference type="Gene3D" id="3.10.105.10">
    <property type="entry name" value="Dipeptide-binding Protein, Domain 3"/>
    <property type="match status" value="1"/>
</dbReference>
<dbReference type="SUPFAM" id="SSF53850">
    <property type="entry name" value="Periplasmic binding protein-like II"/>
    <property type="match status" value="1"/>
</dbReference>
<reference evidence="7 8" key="1">
    <citation type="submission" date="2016-04" db="EMBL/GenBank/DDBJ databases">
        <authorList>
            <person name="Evans L.H."/>
            <person name="Alamgir A."/>
            <person name="Owens N."/>
            <person name="Weber N.D."/>
            <person name="Virtaneva K."/>
            <person name="Barbian K."/>
            <person name="Babar A."/>
            <person name="Rosenke K."/>
        </authorList>
    </citation>
    <scope>NUCLEOTIDE SEQUENCE [LARGE SCALE GENOMIC DNA]</scope>
    <source>
        <strain evidence="7 8">IFM 0406</strain>
    </source>
</reference>
<accession>A0A164L5X5</accession>
<evidence type="ECO:0000313" key="8">
    <source>
        <dbReference type="Proteomes" id="UP000076512"/>
    </source>
</evidence>
<feature type="signal peptide" evidence="5">
    <location>
        <begin position="1"/>
        <end position="23"/>
    </location>
</feature>
<dbReference type="GO" id="GO:0042597">
    <property type="term" value="C:periplasmic space"/>
    <property type="evidence" value="ECO:0007669"/>
    <property type="project" value="UniProtKB-ARBA"/>
</dbReference>
<dbReference type="InterPro" id="IPR039424">
    <property type="entry name" value="SBP_5"/>
</dbReference>
<dbReference type="InterPro" id="IPR000914">
    <property type="entry name" value="SBP_5_dom"/>
</dbReference>
<dbReference type="AlphaFoldDB" id="A0A164L5X5"/>
<evidence type="ECO:0000256" key="1">
    <source>
        <dbReference type="ARBA" id="ARBA00004196"/>
    </source>
</evidence>
<dbReference type="PANTHER" id="PTHR30290">
    <property type="entry name" value="PERIPLASMIC BINDING COMPONENT OF ABC TRANSPORTER"/>
    <property type="match status" value="1"/>
</dbReference>
<evidence type="ECO:0000259" key="6">
    <source>
        <dbReference type="Pfam" id="PF00496"/>
    </source>
</evidence>
<dbReference type="EMBL" id="LWGR01000010">
    <property type="protein sequence ID" value="KZM72057.1"/>
    <property type="molecule type" value="Genomic_DNA"/>
</dbReference>
<keyword evidence="4 5" id="KW-0732">Signal</keyword>
<evidence type="ECO:0000256" key="3">
    <source>
        <dbReference type="ARBA" id="ARBA00022448"/>
    </source>
</evidence>
<dbReference type="PIRSF" id="PIRSF002741">
    <property type="entry name" value="MppA"/>
    <property type="match status" value="1"/>
</dbReference>
<protein>
    <submittedName>
        <fullName evidence="7">ABC transporter substrate-binding protein</fullName>
    </submittedName>
</protein>
<dbReference type="Pfam" id="PF00496">
    <property type="entry name" value="SBP_bac_5"/>
    <property type="match status" value="1"/>
</dbReference>
<comment type="subcellular location">
    <subcellularLocation>
        <location evidence="1">Cell envelope</location>
    </subcellularLocation>
</comment>
<sequence length="501" mass="53348">MTTMTRRGLLGAGFGAGAALVLAACGRGSSGAAGTLRVGALGKVSALQQDPHANLGNQSDFLIASLVYDPLTVPGANPTVQPRLATAWSADAAQRRWVFTLADGAKFHDGTPVTAADVVWSLRRLRQVGGASKMPVARPEDIAADGPNRIVVTAAEPNTQIPLLVRLMTFTVKQGTTDFTEAVGSGPFRLESYRQGNARLVRNDAWHGPRPKLDAIEVTMFDSVDALSNAVLGGQIDLASNVGAIAGRTAAARGDLQVVRRPNDTAVAIAMRCADGPFADPRVRTALRLAADRDALVAQAFSGYGTVADDILGTGDPQYAKDIPQRRRDLDQARALLAQARFDTGATYQLVTKEEAPGEAESARLFATQARDIGVRLDVVVQDAGTFYDKTWLHAPLYTVNWGTNDSVLFYADKLMTSASERNETAFADPEFDAATAAALAAANPADYARACRTVQQIQHDRGGYLVWGMADGIDIASTRVRDLPTLGGFGRVQLERVWLS</sequence>
<evidence type="ECO:0000256" key="4">
    <source>
        <dbReference type="ARBA" id="ARBA00022729"/>
    </source>
</evidence>
<keyword evidence="8" id="KW-1185">Reference proteome</keyword>
<dbReference type="Proteomes" id="UP000076512">
    <property type="component" value="Unassembled WGS sequence"/>
</dbReference>
<gene>
    <name evidence="7" type="ORF">AWN90_38200</name>
</gene>